<feature type="transmembrane region" description="Helical" evidence="8">
    <location>
        <begin position="277"/>
        <end position="299"/>
    </location>
</feature>
<evidence type="ECO:0000256" key="6">
    <source>
        <dbReference type="ARBA" id="ARBA00022989"/>
    </source>
</evidence>
<dbReference type="CDD" id="cd06550">
    <property type="entry name" value="TM_ABC_iron-siderophores_like"/>
    <property type="match status" value="1"/>
</dbReference>
<sequence length="338" mass="35945">MYQKKKIQVLYLLLLAATLVATIFLSLSIGEISIPLGKLPQIIADRGSTEHDVLFYIRIPRTLLGFAIGGSLSLAGAILQGIYRNPLVEPYTLGISGGASLGVTFAIVAGLNLHNLLFLPLAGFIGAFSTLFLVYTLSLKGGSLNVNRMLLIGVMISFISSSFIMLLMSVTGAENLHGIVFWTMGSLNGSNGVMIGAMVTLSIICLLVTYLFVTPLNALRLGEEKARHLGINANATIRILFIITSLLTGACIAVAGVIGFVGLVIPHMVRLFVGSDYRTVLISSFLSGSLFLILCDIIARIIIAPNELPIGVITGIAGGVVFIVLLSRSQKRSKLLQG</sequence>
<evidence type="ECO:0000256" key="7">
    <source>
        <dbReference type="ARBA" id="ARBA00023136"/>
    </source>
</evidence>
<name>A0A1G4G8G5_9BACT</name>
<organism evidence="9 10">
    <name type="scientific">Petrimonas mucosa</name>
    <dbReference type="NCBI Taxonomy" id="1642646"/>
    <lineage>
        <taxon>Bacteria</taxon>
        <taxon>Pseudomonadati</taxon>
        <taxon>Bacteroidota</taxon>
        <taxon>Bacteroidia</taxon>
        <taxon>Bacteroidales</taxon>
        <taxon>Dysgonomonadaceae</taxon>
        <taxon>Petrimonas</taxon>
    </lineage>
</organism>
<protein>
    <submittedName>
        <fullName evidence="9">Cobalamin import system permease protein BtuC</fullName>
    </submittedName>
</protein>
<dbReference type="RefSeq" id="WP_071137227.1">
    <property type="nucleotide sequence ID" value="NZ_DUQN01000079.1"/>
</dbReference>
<keyword evidence="3" id="KW-0813">Transport</keyword>
<dbReference type="GO" id="GO:0033214">
    <property type="term" value="P:siderophore-iron import into cell"/>
    <property type="evidence" value="ECO:0007669"/>
    <property type="project" value="TreeGrafter"/>
</dbReference>
<dbReference type="STRING" id="1642646.ING2E5A_2008"/>
<keyword evidence="6 8" id="KW-1133">Transmembrane helix</keyword>
<keyword evidence="5 8" id="KW-0812">Transmembrane</keyword>
<dbReference type="EMBL" id="LT608328">
    <property type="protein sequence ID" value="SCM58824.1"/>
    <property type="molecule type" value="Genomic_DNA"/>
</dbReference>
<evidence type="ECO:0000313" key="10">
    <source>
        <dbReference type="Proteomes" id="UP000178485"/>
    </source>
</evidence>
<feature type="transmembrane region" description="Helical" evidence="8">
    <location>
        <begin position="239"/>
        <end position="265"/>
    </location>
</feature>
<feature type="transmembrane region" description="Helical" evidence="8">
    <location>
        <begin position="308"/>
        <end position="326"/>
    </location>
</feature>
<dbReference type="InterPro" id="IPR037294">
    <property type="entry name" value="ABC_BtuC-like"/>
</dbReference>
<dbReference type="AlphaFoldDB" id="A0A1G4G8G5"/>
<dbReference type="KEGG" id="pmuc:ING2E5A_2008"/>
<dbReference type="InterPro" id="IPR000522">
    <property type="entry name" value="ABC_transptr_permease_BtuC"/>
</dbReference>
<accession>A0A1G4G8G5</accession>
<evidence type="ECO:0000256" key="4">
    <source>
        <dbReference type="ARBA" id="ARBA00022475"/>
    </source>
</evidence>
<gene>
    <name evidence="9" type="primary">btuC</name>
    <name evidence="9" type="ORF">ING2E5A_2008</name>
</gene>
<comment type="subcellular location">
    <subcellularLocation>
        <location evidence="1">Cell membrane</location>
        <topology evidence="1">Multi-pass membrane protein</topology>
    </subcellularLocation>
</comment>
<dbReference type="FunFam" id="1.10.3470.10:FF:000001">
    <property type="entry name" value="Vitamin B12 ABC transporter permease BtuC"/>
    <property type="match status" value="1"/>
</dbReference>
<evidence type="ECO:0000256" key="3">
    <source>
        <dbReference type="ARBA" id="ARBA00022448"/>
    </source>
</evidence>
<dbReference type="SUPFAM" id="SSF81345">
    <property type="entry name" value="ABC transporter involved in vitamin B12 uptake, BtuC"/>
    <property type="match status" value="1"/>
</dbReference>
<keyword evidence="10" id="KW-1185">Reference proteome</keyword>
<keyword evidence="4" id="KW-1003">Cell membrane</keyword>
<dbReference type="Proteomes" id="UP000178485">
    <property type="component" value="Chromosome i"/>
</dbReference>
<feature type="transmembrane region" description="Helical" evidence="8">
    <location>
        <begin position="91"/>
        <end position="111"/>
    </location>
</feature>
<feature type="transmembrane region" description="Helical" evidence="8">
    <location>
        <begin position="149"/>
        <end position="173"/>
    </location>
</feature>
<dbReference type="PANTHER" id="PTHR30472:SF25">
    <property type="entry name" value="ABC TRANSPORTER PERMEASE PROTEIN MJ0876-RELATED"/>
    <property type="match status" value="1"/>
</dbReference>
<reference evidence="9 10" key="1">
    <citation type="submission" date="2016-08" db="EMBL/GenBank/DDBJ databases">
        <authorList>
            <person name="Seilhamer J.J."/>
        </authorList>
    </citation>
    <scope>NUCLEOTIDE SEQUENCE [LARGE SCALE GENOMIC DNA]</scope>
    <source>
        <strain evidence="9">ING2-E5A</strain>
    </source>
</reference>
<dbReference type="GO" id="GO:0022857">
    <property type="term" value="F:transmembrane transporter activity"/>
    <property type="evidence" value="ECO:0007669"/>
    <property type="project" value="InterPro"/>
</dbReference>
<feature type="transmembrane region" description="Helical" evidence="8">
    <location>
        <begin position="54"/>
        <end position="79"/>
    </location>
</feature>
<dbReference type="Gene3D" id="1.10.3470.10">
    <property type="entry name" value="ABC transporter involved in vitamin B12 uptake, BtuC"/>
    <property type="match status" value="1"/>
</dbReference>
<dbReference type="GO" id="GO:0005886">
    <property type="term" value="C:plasma membrane"/>
    <property type="evidence" value="ECO:0007669"/>
    <property type="project" value="UniProtKB-SubCell"/>
</dbReference>
<evidence type="ECO:0000256" key="2">
    <source>
        <dbReference type="ARBA" id="ARBA00007935"/>
    </source>
</evidence>
<evidence type="ECO:0000256" key="8">
    <source>
        <dbReference type="SAM" id="Phobius"/>
    </source>
</evidence>
<dbReference type="PANTHER" id="PTHR30472">
    <property type="entry name" value="FERRIC ENTEROBACTIN TRANSPORT SYSTEM PERMEASE PROTEIN"/>
    <property type="match status" value="1"/>
</dbReference>
<evidence type="ECO:0000256" key="5">
    <source>
        <dbReference type="ARBA" id="ARBA00022692"/>
    </source>
</evidence>
<feature type="transmembrane region" description="Helical" evidence="8">
    <location>
        <begin position="193"/>
        <end position="218"/>
    </location>
</feature>
<evidence type="ECO:0000313" key="9">
    <source>
        <dbReference type="EMBL" id="SCM58824.1"/>
    </source>
</evidence>
<proteinExistence type="inferred from homology"/>
<keyword evidence="7 8" id="KW-0472">Membrane</keyword>
<feature type="transmembrane region" description="Helical" evidence="8">
    <location>
        <begin position="117"/>
        <end position="137"/>
    </location>
</feature>
<comment type="similarity">
    <text evidence="2">Belongs to the binding-protein-dependent transport system permease family. FecCD subfamily.</text>
</comment>
<dbReference type="Pfam" id="PF01032">
    <property type="entry name" value="FecCD"/>
    <property type="match status" value="1"/>
</dbReference>
<evidence type="ECO:0000256" key="1">
    <source>
        <dbReference type="ARBA" id="ARBA00004651"/>
    </source>
</evidence>